<dbReference type="Proteomes" id="UP000604825">
    <property type="component" value="Unassembled WGS sequence"/>
</dbReference>
<comment type="caution">
    <text evidence="2">The sequence shown here is derived from an EMBL/GenBank/DDBJ whole genome shotgun (WGS) entry which is preliminary data.</text>
</comment>
<feature type="transmembrane region" description="Helical" evidence="1">
    <location>
        <begin position="46"/>
        <end position="69"/>
    </location>
</feature>
<evidence type="ECO:0000313" key="2">
    <source>
        <dbReference type="EMBL" id="CAD6228007.1"/>
    </source>
</evidence>
<sequence>MAVLRVLAVVLSSLGALLLGLAFTTIPWTIEPGLIVFQSDSDRTAYVAELASGGVALGLGCGCAAILALRCCCGSHSLLA</sequence>
<organism evidence="2 3">
    <name type="scientific">Miscanthus lutarioriparius</name>
    <dbReference type="NCBI Taxonomy" id="422564"/>
    <lineage>
        <taxon>Eukaryota</taxon>
        <taxon>Viridiplantae</taxon>
        <taxon>Streptophyta</taxon>
        <taxon>Embryophyta</taxon>
        <taxon>Tracheophyta</taxon>
        <taxon>Spermatophyta</taxon>
        <taxon>Magnoliopsida</taxon>
        <taxon>Liliopsida</taxon>
        <taxon>Poales</taxon>
        <taxon>Poaceae</taxon>
        <taxon>PACMAD clade</taxon>
        <taxon>Panicoideae</taxon>
        <taxon>Andropogonodae</taxon>
        <taxon>Andropogoneae</taxon>
        <taxon>Saccharinae</taxon>
        <taxon>Miscanthus</taxon>
    </lineage>
</organism>
<name>A0A811NMJ2_9POAL</name>
<keyword evidence="3" id="KW-1185">Reference proteome</keyword>
<gene>
    <name evidence="2" type="ORF">NCGR_LOCUS18932</name>
</gene>
<evidence type="ECO:0000313" key="3">
    <source>
        <dbReference type="Proteomes" id="UP000604825"/>
    </source>
</evidence>
<accession>A0A811NMJ2</accession>
<protein>
    <submittedName>
        <fullName evidence="2">Uncharacterized protein</fullName>
    </submittedName>
</protein>
<keyword evidence="1" id="KW-1133">Transmembrane helix</keyword>
<reference evidence="2" key="1">
    <citation type="submission" date="2020-10" db="EMBL/GenBank/DDBJ databases">
        <authorList>
            <person name="Han B."/>
            <person name="Lu T."/>
            <person name="Zhao Q."/>
            <person name="Huang X."/>
            <person name="Zhao Y."/>
        </authorList>
    </citation>
    <scope>NUCLEOTIDE SEQUENCE</scope>
</reference>
<keyword evidence="1" id="KW-0812">Transmembrane</keyword>
<dbReference type="EMBL" id="CAJGYO010000005">
    <property type="protein sequence ID" value="CAD6228007.1"/>
    <property type="molecule type" value="Genomic_DNA"/>
</dbReference>
<proteinExistence type="predicted"/>
<evidence type="ECO:0000256" key="1">
    <source>
        <dbReference type="SAM" id="Phobius"/>
    </source>
</evidence>
<keyword evidence="1" id="KW-0472">Membrane</keyword>
<dbReference type="AlphaFoldDB" id="A0A811NMJ2"/>